<dbReference type="InterPro" id="IPR041451">
    <property type="entry name" value="RecD2_SH13"/>
</dbReference>
<feature type="binding site" evidence="3">
    <location>
        <begin position="360"/>
        <end position="364"/>
    </location>
    <ligand>
        <name>ATP</name>
        <dbReference type="ChEBI" id="CHEBI:30616"/>
    </ligand>
</feature>
<comment type="caution">
    <text evidence="8">The sequence shown here is derived from an EMBL/GenBank/DDBJ whole genome shotgun (WGS) entry which is preliminary data.</text>
</comment>
<organism evidence="8 9">
    <name type="scientific">Paracerasibacillus soli</name>
    <dbReference type="NCBI Taxonomy" id="480284"/>
    <lineage>
        <taxon>Bacteria</taxon>
        <taxon>Bacillati</taxon>
        <taxon>Bacillota</taxon>
        <taxon>Bacilli</taxon>
        <taxon>Bacillales</taxon>
        <taxon>Bacillaceae</taxon>
        <taxon>Paracerasibacillus</taxon>
    </lineage>
</organism>
<feature type="domain" description="UvrD-like helicase C-terminal" evidence="4">
    <location>
        <begin position="671"/>
        <end position="719"/>
    </location>
</feature>
<dbReference type="Pfam" id="PF14490">
    <property type="entry name" value="HHH_RecD2"/>
    <property type="match status" value="1"/>
</dbReference>
<keyword evidence="3" id="KW-0413">Isomerase</keyword>
<comment type="function">
    <text evidence="3">DNA-dependent ATPase and ATP-dependent 5'-3' DNA helicase. Has no activity on blunt DNA or DNA with 3'-overhangs, requires at least 10 bases of 5'-ssDNA for helicase activity.</text>
</comment>
<name>A0ABU5CT04_9BACI</name>
<evidence type="ECO:0000313" key="8">
    <source>
        <dbReference type="EMBL" id="MDY0408548.1"/>
    </source>
</evidence>
<feature type="domain" description="ATP-dependent RecD2 DNA helicase OB-fold" evidence="7">
    <location>
        <begin position="11"/>
        <end position="88"/>
    </location>
</feature>
<feature type="domain" description="ATP-dependent RecD2 DNA helicase-like helix-hairpin-helix" evidence="5">
    <location>
        <begin position="153"/>
        <end position="242"/>
    </location>
</feature>
<dbReference type="Pfam" id="PF18335">
    <property type="entry name" value="SH3_13"/>
    <property type="match status" value="1"/>
</dbReference>
<dbReference type="InterPro" id="IPR055446">
    <property type="entry name" value="RecD2_N_OB"/>
</dbReference>
<evidence type="ECO:0000313" key="9">
    <source>
        <dbReference type="Proteomes" id="UP001275315"/>
    </source>
</evidence>
<keyword evidence="3" id="KW-0347">Helicase</keyword>
<feature type="domain" description="ATP-dependent RecD2 DNA helicase SH3" evidence="6">
    <location>
        <begin position="584"/>
        <end position="654"/>
    </location>
</feature>
<dbReference type="InterPro" id="IPR027417">
    <property type="entry name" value="P-loop_NTPase"/>
</dbReference>
<dbReference type="CDD" id="cd18809">
    <property type="entry name" value="SF1_C_RecD"/>
    <property type="match status" value="1"/>
</dbReference>
<dbReference type="SUPFAM" id="SSF52540">
    <property type="entry name" value="P-loop containing nucleoside triphosphate hydrolases"/>
    <property type="match status" value="2"/>
</dbReference>
<dbReference type="PANTHER" id="PTHR43788">
    <property type="entry name" value="DNA2/NAM7 HELICASE FAMILY MEMBER"/>
    <property type="match status" value="1"/>
</dbReference>
<dbReference type="Gene3D" id="1.10.10.2220">
    <property type="match status" value="1"/>
</dbReference>
<protein>
    <recommendedName>
        <fullName evidence="3">ATP-dependent RecD2 DNA helicase</fullName>
        <ecNumber evidence="3">5.6.2.3</ecNumber>
    </recommendedName>
    <alternativeName>
        <fullName evidence="3">DNA 5'-3' helicase subunit RecD2</fullName>
    </alternativeName>
</protein>
<comment type="similarity">
    <text evidence="3">Belongs to the RecD family. RecD2 subfamily.</text>
</comment>
<dbReference type="NCBIfam" id="TIGR01448">
    <property type="entry name" value="recD_rel"/>
    <property type="match status" value="1"/>
</dbReference>
<keyword evidence="3" id="KW-0378">Hydrolase</keyword>
<evidence type="ECO:0000259" key="4">
    <source>
        <dbReference type="Pfam" id="PF13538"/>
    </source>
</evidence>
<dbReference type="CDD" id="cd17933">
    <property type="entry name" value="DEXSc_RecD-like"/>
    <property type="match status" value="1"/>
</dbReference>
<keyword evidence="2 3" id="KW-0067">ATP-binding</keyword>
<reference evidence="8 9" key="1">
    <citation type="submission" date="2023-10" db="EMBL/GenBank/DDBJ databases">
        <title>Virgibacillus soli CC-YMP-6 genome.</title>
        <authorList>
            <person name="Miliotis G."/>
            <person name="Sengupta P."/>
            <person name="Hameed A."/>
            <person name="Chuvochina M."/>
            <person name="Mcdonagh F."/>
            <person name="Simpson A.C."/>
            <person name="Singh N.K."/>
            <person name="Rekha P.D."/>
            <person name="Raman K."/>
            <person name="Hugenholtz P."/>
            <person name="Venkateswaran K."/>
        </authorList>
    </citation>
    <scope>NUCLEOTIDE SEQUENCE [LARGE SCALE GENOMIC DNA]</scope>
    <source>
        <strain evidence="8 9">CC-YMP-6</strain>
    </source>
</reference>
<gene>
    <name evidence="3" type="primary">recD2</name>
    <name evidence="8" type="ORF">RWD45_08220</name>
</gene>
<dbReference type="Pfam" id="PF13245">
    <property type="entry name" value="AAA_19"/>
    <property type="match status" value="1"/>
</dbReference>
<dbReference type="PANTHER" id="PTHR43788:SF6">
    <property type="entry name" value="DNA HELICASE B"/>
    <property type="match status" value="1"/>
</dbReference>
<sequence length="770" mass="87345">MEHVEAVEQLYMKGEPLYTIFFNETEHFSIVKIRITETNTDFKEKEIVVKGYFSKLQEGTAYVFYGQFENHTKFGRQFHVHAYKTFIPDTKEGLTAYLSSDLFYGIGKKTASKIVQELGESAITQILQNPAVLDKIQGLSKDTAQRLAQKLKENQGFEQVVVYLSQYNIGMKLAQIYQQYKELTIKKLQEDPYQLVFDIEGFGFVTADRIATQNGIDMAHPSRIGAGCVYVLQNSVQDGHVYLPVEDCVRLVLELLYHPQHPLTADDIQIQINELNKKKNLILIENKVYLPSLYYAEDGIASHMKRILSHPVENEVNMADLMKIIGEIEEEETLSYGKEQFEAINQALHAKMMILTGGPGTGKTTVIKGIVKAYAAIYQVSTDPSTYEKKTDFPFVLTAPTGRAAKRMKESTGLPAITIHRLLGWDGNEGFDKNENEPLQGKLLIVDEFSMVDTWLANHLFKAIPNDMQVLLVGDEDQLPSVGPGQVLTDFLHSEIIPYVALQDVYRQKEGSHIIQLAHMIKNHDITVGALNNDADFSFIPCPEDQVIRAITQIVDKAQMKGIDMKDVQVLAPMYRSHAGITAINQALQQLLNPRDRQKREVKAYDVAYRVGDKVIQLVNQPEDGVFNGDIGEVVAIFKENENTEQVEQLVVAFDEREVVYERSDYVNIMHAYAISIHKAQGSEFPIVILPVVSSYHRMLRKNLIYTAITRAKQSLILIGEKRAFLKGVETLDTNKRYTSLQKQLLDRIKIESKVEETLEDDDLSPYDFM</sequence>
<evidence type="ECO:0000259" key="6">
    <source>
        <dbReference type="Pfam" id="PF18335"/>
    </source>
</evidence>
<evidence type="ECO:0000256" key="3">
    <source>
        <dbReference type="HAMAP-Rule" id="MF_01488"/>
    </source>
</evidence>
<dbReference type="EC" id="5.6.2.3" evidence="3"/>
<dbReference type="Pfam" id="PF13538">
    <property type="entry name" value="UvrD_C_2"/>
    <property type="match status" value="1"/>
</dbReference>
<proteinExistence type="inferred from homology"/>
<dbReference type="Pfam" id="PF23139">
    <property type="entry name" value="OB_YrrC"/>
    <property type="match status" value="1"/>
</dbReference>
<dbReference type="EMBL" id="JAWDIQ010000001">
    <property type="protein sequence ID" value="MDY0408548.1"/>
    <property type="molecule type" value="Genomic_DNA"/>
</dbReference>
<dbReference type="Gene3D" id="2.30.30.940">
    <property type="match status" value="1"/>
</dbReference>
<accession>A0ABU5CT04</accession>
<evidence type="ECO:0000259" key="5">
    <source>
        <dbReference type="Pfam" id="PF14490"/>
    </source>
</evidence>
<evidence type="ECO:0000256" key="2">
    <source>
        <dbReference type="ARBA" id="ARBA00022840"/>
    </source>
</evidence>
<comment type="catalytic activity">
    <reaction evidence="3">
        <text>ATP + H2O = ADP + phosphate + H(+)</text>
        <dbReference type="Rhea" id="RHEA:13065"/>
        <dbReference type="ChEBI" id="CHEBI:15377"/>
        <dbReference type="ChEBI" id="CHEBI:15378"/>
        <dbReference type="ChEBI" id="CHEBI:30616"/>
        <dbReference type="ChEBI" id="CHEBI:43474"/>
        <dbReference type="ChEBI" id="CHEBI:456216"/>
        <dbReference type="EC" id="5.6.2.3"/>
    </reaction>
</comment>
<keyword evidence="9" id="KW-1185">Reference proteome</keyword>
<evidence type="ECO:0000256" key="1">
    <source>
        <dbReference type="ARBA" id="ARBA00022741"/>
    </source>
</evidence>
<dbReference type="InterPro" id="IPR029493">
    <property type="entry name" value="RecD2-like_HHH"/>
</dbReference>
<evidence type="ECO:0000259" key="7">
    <source>
        <dbReference type="Pfam" id="PF23139"/>
    </source>
</evidence>
<dbReference type="Gene3D" id="1.10.150.20">
    <property type="entry name" value="5' to 3' exonuclease, C-terminal subdomain"/>
    <property type="match status" value="1"/>
</dbReference>
<dbReference type="HAMAP" id="MF_01488">
    <property type="entry name" value="RecD2"/>
    <property type="match status" value="1"/>
</dbReference>
<dbReference type="Proteomes" id="UP001275315">
    <property type="component" value="Unassembled WGS sequence"/>
</dbReference>
<keyword evidence="3" id="KW-0238">DNA-binding</keyword>
<dbReference type="Gene3D" id="3.40.50.300">
    <property type="entry name" value="P-loop containing nucleotide triphosphate hydrolases"/>
    <property type="match status" value="2"/>
</dbReference>
<dbReference type="InterPro" id="IPR027785">
    <property type="entry name" value="UvrD-like_helicase_C"/>
</dbReference>
<dbReference type="InterPro" id="IPR050534">
    <property type="entry name" value="Coronavir_polyprotein_1ab"/>
</dbReference>
<dbReference type="RefSeq" id="WP_320379273.1">
    <property type="nucleotide sequence ID" value="NZ_JAWDIQ010000001.1"/>
</dbReference>
<dbReference type="InterPro" id="IPR006345">
    <property type="entry name" value="RecD2"/>
</dbReference>
<keyword evidence="1 3" id="KW-0547">Nucleotide-binding</keyword>